<dbReference type="EC" id="2.6.1.66" evidence="7"/>
<dbReference type="EMBL" id="UOFG01000115">
    <property type="protein sequence ID" value="VAW60201.1"/>
    <property type="molecule type" value="Genomic_DNA"/>
</dbReference>
<dbReference type="PANTHER" id="PTHR46383:SF2">
    <property type="entry name" value="AMINOTRANSFERASE"/>
    <property type="match status" value="1"/>
</dbReference>
<dbReference type="CDD" id="cd00609">
    <property type="entry name" value="AAT_like"/>
    <property type="match status" value="1"/>
</dbReference>
<accession>A0A3B0WXF2</accession>
<gene>
    <name evidence="7" type="ORF">MNBD_GAMMA11-2742</name>
</gene>
<dbReference type="InterPro" id="IPR004838">
    <property type="entry name" value="NHTrfase_class1_PyrdxlP-BS"/>
</dbReference>
<dbReference type="PANTHER" id="PTHR46383">
    <property type="entry name" value="ASPARTATE AMINOTRANSFERASE"/>
    <property type="match status" value="1"/>
</dbReference>
<dbReference type="InterPro" id="IPR015424">
    <property type="entry name" value="PyrdxlP-dep_Trfase"/>
</dbReference>
<evidence type="ECO:0000313" key="7">
    <source>
        <dbReference type="EMBL" id="VAW60201.1"/>
    </source>
</evidence>
<keyword evidence="3 7" id="KW-0032">Aminotransferase</keyword>
<sequence>MHKKSQLADRIGDIQPFYVMDILSRAQQLEAQGHDVIHLEVGEPDFATPPRVKQAAIEAINQDKTQYTPATGLPELKNQLSRYYQQRLNTELADKNIVITPGASGALQLALSVLVNPGQNVLMSDPGYPCNRHFVRLLDGYAQTIAVGPESGYQLTSELIEAHWDSKTAAVLIASPSNPTGTRVAHREMQRIIDTVKRLGGVLLVDEIYQGLVYEQTDFSAAALSDHVFVINSFSKFFAMTGWRLGWLVVPDDYLEAVERLAQNLFLSPPTISQYAALSAFSADTLALLDSRRDELEKRRDFLIKGLLSSGFQISAHPQGAFYLYADISRFSTDSFTFCRQLLEDSHVAITPGIDFGSHQAHLHVRFAYTQRIEKLQQALERIHKFIELY</sequence>
<keyword evidence="5" id="KW-0663">Pyridoxal phosphate</keyword>
<comment type="cofactor">
    <cofactor evidence="1">
        <name>pyridoxal 5'-phosphate</name>
        <dbReference type="ChEBI" id="CHEBI:597326"/>
    </cofactor>
</comment>
<keyword evidence="4 7" id="KW-0808">Transferase</keyword>
<dbReference type="NCBIfam" id="NF006514">
    <property type="entry name" value="PRK08960.1"/>
    <property type="match status" value="1"/>
</dbReference>
<feature type="domain" description="Aminotransferase class I/classII large" evidence="6">
    <location>
        <begin position="35"/>
        <end position="383"/>
    </location>
</feature>
<dbReference type="Pfam" id="PF00155">
    <property type="entry name" value="Aminotran_1_2"/>
    <property type="match status" value="1"/>
</dbReference>
<comment type="similarity">
    <text evidence="2">Belongs to the class-I pyridoxal-phosphate-dependent aminotransferase family.</text>
</comment>
<protein>
    <submittedName>
        <fullName evidence="7">Valine--pyruvate aminotransferase</fullName>
        <ecNumber evidence="7">2.6.1.66</ecNumber>
    </submittedName>
</protein>
<dbReference type="Gene3D" id="3.40.640.10">
    <property type="entry name" value="Type I PLP-dependent aspartate aminotransferase-like (Major domain)"/>
    <property type="match status" value="1"/>
</dbReference>
<proteinExistence type="inferred from homology"/>
<evidence type="ECO:0000256" key="2">
    <source>
        <dbReference type="ARBA" id="ARBA00007441"/>
    </source>
</evidence>
<dbReference type="InterPro" id="IPR015421">
    <property type="entry name" value="PyrdxlP-dep_Trfase_major"/>
</dbReference>
<keyword evidence="7" id="KW-0670">Pyruvate</keyword>
<dbReference type="GO" id="GO:0009042">
    <property type="term" value="F:valine-pyruvate transaminase activity"/>
    <property type="evidence" value="ECO:0007669"/>
    <property type="project" value="UniProtKB-EC"/>
</dbReference>
<evidence type="ECO:0000256" key="5">
    <source>
        <dbReference type="ARBA" id="ARBA00022898"/>
    </source>
</evidence>
<evidence type="ECO:0000256" key="1">
    <source>
        <dbReference type="ARBA" id="ARBA00001933"/>
    </source>
</evidence>
<dbReference type="SUPFAM" id="SSF53383">
    <property type="entry name" value="PLP-dependent transferases"/>
    <property type="match status" value="1"/>
</dbReference>
<evidence type="ECO:0000256" key="3">
    <source>
        <dbReference type="ARBA" id="ARBA00022576"/>
    </source>
</evidence>
<evidence type="ECO:0000256" key="4">
    <source>
        <dbReference type="ARBA" id="ARBA00022679"/>
    </source>
</evidence>
<dbReference type="GO" id="GO:0030170">
    <property type="term" value="F:pyridoxal phosphate binding"/>
    <property type="evidence" value="ECO:0007669"/>
    <property type="project" value="InterPro"/>
</dbReference>
<dbReference type="InterPro" id="IPR004839">
    <property type="entry name" value="Aminotransferase_I/II_large"/>
</dbReference>
<dbReference type="PROSITE" id="PS00105">
    <property type="entry name" value="AA_TRANSFER_CLASS_1"/>
    <property type="match status" value="1"/>
</dbReference>
<organism evidence="7">
    <name type="scientific">hydrothermal vent metagenome</name>
    <dbReference type="NCBI Taxonomy" id="652676"/>
    <lineage>
        <taxon>unclassified sequences</taxon>
        <taxon>metagenomes</taxon>
        <taxon>ecological metagenomes</taxon>
    </lineage>
</organism>
<reference evidence="7" key="1">
    <citation type="submission" date="2018-06" db="EMBL/GenBank/DDBJ databases">
        <authorList>
            <person name="Zhirakovskaya E."/>
        </authorList>
    </citation>
    <scope>NUCLEOTIDE SEQUENCE</scope>
</reference>
<dbReference type="AlphaFoldDB" id="A0A3B0WXF2"/>
<dbReference type="InterPro" id="IPR050596">
    <property type="entry name" value="AspAT/PAT-like"/>
</dbReference>
<evidence type="ECO:0000259" key="6">
    <source>
        <dbReference type="Pfam" id="PF00155"/>
    </source>
</evidence>
<name>A0A3B0WXF2_9ZZZZ</name>
<dbReference type="GO" id="GO:0006520">
    <property type="term" value="P:amino acid metabolic process"/>
    <property type="evidence" value="ECO:0007669"/>
    <property type="project" value="InterPro"/>
</dbReference>